<dbReference type="AlphaFoldDB" id="A0AAV7DDH4"/>
<gene>
    <name evidence="1" type="ORF">GDO81_001089</name>
</gene>
<comment type="caution">
    <text evidence="1">The sequence shown here is derived from an EMBL/GenBank/DDBJ whole genome shotgun (WGS) entry which is preliminary data.</text>
</comment>
<name>A0AAV7DDH4_ENGPU</name>
<evidence type="ECO:0000313" key="2">
    <source>
        <dbReference type="Proteomes" id="UP000824782"/>
    </source>
</evidence>
<accession>A0AAV7DDH4</accession>
<dbReference type="Proteomes" id="UP000824782">
    <property type="component" value="Unassembled WGS sequence"/>
</dbReference>
<dbReference type="EMBL" id="WNYA01000001">
    <property type="protein sequence ID" value="KAG8594122.1"/>
    <property type="molecule type" value="Genomic_DNA"/>
</dbReference>
<reference evidence="1" key="1">
    <citation type="thesis" date="2020" institute="ProQuest LLC" country="789 East Eisenhower Parkway, Ann Arbor, MI, USA">
        <title>Comparative Genomics and Chromosome Evolution.</title>
        <authorList>
            <person name="Mudd A.B."/>
        </authorList>
    </citation>
    <scope>NUCLEOTIDE SEQUENCE</scope>
    <source>
        <strain evidence="1">237g6f4</strain>
        <tissue evidence="1">Blood</tissue>
    </source>
</reference>
<protein>
    <submittedName>
        <fullName evidence="1">Uncharacterized protein</fullName>
    </submittedName>
</protein>
<keyword evidence="2" id="KW-1185">Reference proteome</keyword>
<evidence type="ECO:0000313" key="1">
    <source>
        <dbReference type="EMBL" id="KAG8594122.1"/>
    </source>
</evidence>
<sequence length="74" mass="8737">MSLELSPHLLKLRLTDNLLKDLMSLDQAVSPPFFHLPWIYNLWSLMSPLTLPQINNFYHDISWSAYETSYAWIV</sequence>
<organism evidence="1 2">
    <name type="scientific">Engystomops pustulosus</name>
    <name type="common">Tungara frog</name>
    <name type="synonym">Physalaemus pustulosus</name>
    <dbReference type="NCBI Taxonomy" id="76066"/>
    <lineage>
        <taxon>Eukaryota</taxon>
        <taxon>Metazoa</taxon>
        <taxon>Chordata</taxon>
        <taxon>Craniata</taxon>
        <taxon>Vertebrata</taxon>
        <taxon>Euteleostomi</taxon>
        <taxon>Amphibia</taxon>
        <taxon>Batrachia</taxon>
        <taxon>Anura</taxon>
        <taxon>Neobatrachia</taxon>
        <taxon>Hyloidea</taxon>
        <taxon>Leptodactylidae</taxon>
        <taxon>Leiuperinae</taxon>
        <taxon>Engystomops</taxon>
    </lineage>
</organism>
<proteinExistence type="predicted"/>